<keyword evidence="3" id="KW-0597">Phosphoprotein</keyword>
<evidence type="ECO:0000256" key="7">
    <source>
        <dbReference type="ARBA" id="ARBA00022840"/>
    </source>
</evidence>
<dbReference type="Pfam" id="PF02518">
    <property type="entry name" value="HATPase_c"/>
    <property type="match status" value="1"/>
</dbReference>
<feature type="domain" description="Signal transduction histidine kinase subgroup 3 dimerisation and phosphoacceptor" evidence="11">
    <location>
        <begin position="173"/>
        <end position="238"/>
    </location>
</feature>
<reference evidence="13 14" key="1">
    <citation type="submission" date="2020-08" db="EMBL/GenBank/DDBJ databases">
        <title>Sequencing the genomes of 1000 actinobacteria strains.</title>
        <authorList>
            <person name="Klenk H.-P."/>
        </authorList>
    </citation>
    <scope>NUCLEOTIDE SEQUENCE [LARGE SCALE GENOMIC DNA]</scope>
    <source>
        <strain evidence="13 14">DSM 105369</strain>
    </source>
</reference>
<comment type="catalytic activity">
    <reaction evidence="1">
        <text>ATP + protein L-histidine = ADP + protein N-phospho-L-histidine.</text>
        <dbReference type="EC" id="2.7.13.3"/>
    </reaction>
</comment>
<feature type="domain" description="Histidine kinase/HSP90-like ATPase" evidence="10">
    <location>
        <begin position="286"/>
        <end position="374"/>
    </location>
</feature>
<dbReference type="PANTHER" id="PTHR24421:SF10">
    <property type="entry name" value="NITRATE_NITRITE SENSOR PROTEIN NARQ"/>
    <property type="match status" value="1"/>
</dbReference>
<dbReference type="Pfam" id="PF23539">
    <property type="entry name" value="DUF7134"/>
    <property type="match status" value="1"/>
</dbReference>
<dbReference type="SUPFAM" id="SSF55874">
    <property type="entry name" value="ATPase domain of HSP90 chaperone/DNA topoisomerase II/histidine kinase"/>
    <property type="match status" value="1"/>
</dbReference>
<evidence type="ECO:0000259" key="11">
    <source>
        <dbReference type="Pfam" id="PF07730"/>
    </source>
</evidence>
<dbReference type="InterPro" id="IPR050482">
    <property type="entry name" value="Sensor_HK_TwoCompSys"/>
</dbReference>
<dbReference type="EC" id="2.7.13.3" evidence="2"/>
<evidence type="ECO:0000256" key="8">
    <source>
        <dbReference type="ARBA" id="ARBA00023012"/>
    </source>
</evidence>
<comment type="caution">
    <text evidence="13">The sequence shown here is derived from an EMBL/GenBank/DDBJ whole genome shotgun (WGS) entry which is preliminary data.</text>
</comment>
<evidence type="ECO:0000259" key="10">
    <source>
        <dbReference type="Pfam" id="PF02518"/>
    </source>
</evidence>
<keyword evidence="9" id="KW-1133">Transmembrane helix</keyword>
<dbReference type="Proteomes" id="UP000559182">
    <property type="component" value="Unassembled WGS sequence"/>
</dbReference>
<keyword evidence="7" id="KW-0067">ATP-binding</keyword>
<keyword evidence="5" id="KW-0547">Nucleotide-binding</keyword>
<evidence type="ECO:0000313" key="14">
    <source>
        <dbReference type="Proteomes" id="UP000559182"/>
    </source>
</evidence>
<keyword evidence="9" id="KW-0812">Transmembrane</keyword>
<keyword evidence="14" id="KW-1185">Reference proteome</keyword>
<name>A0A839NCY8_9MICO</name>
<evidence type="ECO:0000256" key="9">
    <source>
        <dbReference type="SAM" id="Phobius"/>
    </source>
</evidence>
<dbReference type="InterPro" id="IPR011712">
    <property type="entry name" value="Sig_transdc_His_kin_sub3_dim/P"/>
</dbReference>
<dbReference type="GO" id="GO:0000155">
    <property type="term" value="F:phosphorelay sensor kinase activity"/>
    <property type="evidence" value="ECO:0007669"/>
    <property type="project" value="InterPro"/>
</dbReference>
<dbReference type="GO" id="GO:0016020">
    <property type="term" value="C:membrane"/>
    <property type="evidence" value="ECO:0007669"/>
    <property type="project" value="InterPro"/>
</dbReference>
<feature type="transmembrane region" description="Helical" evidence="9">
    <location>
        <begin position="75"/>
        <end position="93"/>
    </location>
</feature>
<evidence type="ECO:0000256" key="5">
    <source>
        <dbReference type="ARBA" id="ARBA00022741"/>
    </source>
</evidence>
<feature type="transmembrane region" description="Helical" evidence="9">
    <location>
        <begin position="100"/>
        <end position="118"/>
    </location>
</feature>
<protein>
    <recommendedName>
        <fullName evidence="2">histidine kinase</fullName>
        <ecNumber evidence="2">2.7.13.3</ecNumber>
    </recommendedName>
</protein>
<evidence type="ECO:0000256" key="6">
    <source>
        <dbReference type="ARBA" id="ARBA00022777"/>
    </source>
</evidence>
<organism evidence="13 14">
    <name type="scientific">Flexivirga oryzae</name>
    <dbReference type="NCBI Taxonomy" id="1794944"/>
    <lineage>
        <taxon>Bacteria</taxon>
        <taxon>Bacillati</taxon>
        <taxon>Actinomycetota</taxon>
        <taxon>Actinomycetes</taxon>
        <taxon>Micrococcales</taxon>
        <taxon>Dermacoccaceae</taxon>
        <taxon>Flexivirga</taxon>
    </lineage>
</organism>
<evidence type="ECO:0000256" key="4">
    <source>
        <dbReference type="ARBA" id="ARBA00022679"/>
    </source>
</evidence>
<dbReference type="EMBL" id="JACHVQ010000003">
    <property type="protein sequence ID" value="MBB2893496.1"/>
    <property type="molecule type" value="Genomic_DNA"/>
</dbReference>
<gene>
    <name evidence="13" type="ORF">FHU39_003527</name>
</gene>
<dbReference type="InterPro" id="IPR055558">
    <property type="entry name" value="DUF7134"/>
</dbReference>
<dbReference type="GO" id="GO:0046983">
    <property type="term" value="F:protein dimerization activity"/>
    <property type="evidence" value="ECO:0007669"/>
    <property type="project" value="InterPro"/>
</dbReference>
<proteinExistence type="predicted"/>
<dbReference type="AlphaFoldDB" id="A0A839NCY8"/>
<evidence type="ECO:0000256" key="2">
    <source>
        <dbReference type="ARBA" id="ARBA00012438"/>
    </source>
</evidence>
<dbReference type="InterPro" id="IPR036890">
    <property type="entry name" value="HATPase_C_sf"/>
</dbReference>
<dbReference type="Gene3D" id="3.30.565.10">
    <property type="entry name" value="Histidine kinase-like ATPase, C-terminal domain"/>
    <property type="match status" value="1"/>
</dbReference>
<dbReference type="PANTHER" id="PTHR24421">
    <property type="entry name" value="NITRATE/NITRITE SENSOR PROTEIN NARX-RELATED"/>
    <property type="match status" value="1"/>
</dbReference>
<evidence type="ECO:0000256" key="3">
    <source>
        <dbReference type="ARBA" id="ARBA00022553"/>
    </source>
</evidence>
<evidence type="ECO:0000313" key="13">
    <source>
        <dbReference type="EMBL" id="MBB2893496.1"/>
    </source>
</evidence>
<feature type="transmembrane region" description="Helical" evidence="9">
    <location>
        <begin position="124"/>
        <end position="143"/>
    </location>
</feature>
<keyword evidence="6 13" id="KW-0418">Kinase</keyword>
<evidence type="ECO:0000256" key="1">
    <source>
        <dbReference type="ARBA" id="ARBA00000085"/>
    </source>
</evidence>
<dbReference type="Gene3D" id="1.20.5.1930">
    <property type="match status" value="1"/>
</dbReference>
<dbReference type="CDD" id="cd16917">
    <property type="entry name" value="HATPase_UhpB-NarQ-NarX-like"/>
    <property type="match status" value="1"/>
</dbReference>
<keyword evidence="9" id="KW-0472">Membrane</keyword>
<dbReference type="RefSeq" id="WP_183321923.1">
    <property type="nucleotide sequence ID" value="NZ_JACHVQ010000003.1"/>
</dbReference>
<accession>A0A839NCY8</accession>
<sequence length="377" mass="39526">MRPSRFDLALSGLLTAWAVAEVLLTPALEPKAVALTAEVAMAAALTFRRVRPLPTVTVVAAAGCLDTLGGVPLDQGMMVIVAPIVALYTVCAWASTRDAFVAVAIFLTAFGIQTWSFRNGIGNFLFGLVFVVATLVAGLTIRARTREAEQTREAAVRRETQLELEARDAADRERTRIARELHDVISHSVTVMVVQAGAAERVSGANPAAMEAMRNIQHVGRQALGELSGLLGVLRDGDESVGMGPQPGLDALPELFDRSAAAGVTVAASIGPELARRLPVGPQLATFRILQEALTNVRKHSLATSARAEVRLVDGVLRLTVADDGPARSDGPPAPGGGFGLRGAVERAKVYGGTVDAGCTPTGGFRVCAAIPVQESR</sequence>
<evidence type="ECO:0000259" key="12">
    <source>
        <dbReference type="Pfam" id="PF23539"/>
    </source>
</evidence>
<keyword evidence="4" id="KW-0808">Transferase</keyword>
<feature type="domain" description="DUF7134" evidence="12">
    <location>
        <begin position="3"/>
        <end position="144"/>
    </location>
</feature>
<keyword evidence="8" id="KW-0902">Two-component regulatory system</keyword>
<dbReference type="Pfam" id="PF07730">
    <property type="entry name" value="HisKA_3"/>
    <property type="match status" value="1"/>
</dbReference>
<dbReference type="InterPro" id="IPR003594">
    <property type="entry name" value="HATPase_dom"/>
</dbReference>
<dbReference type="GO" id="GO:0005524">
    <property type="term" value="F:ATP binding"/>
    <property type="evidence" value="ECO:0007669"/>
    <property type="project" value="UniProtKB-KW"/>
</dbReference>